<gene>
    <name evidence="2" type="ORF">BJ508DRAFT_28930</name>
</gene>
<protein>
    <submittedName>
        <fullName evidence="2">Uncharacterized protein</fullName>
    </submittedName>
</protein>
<feature type="region of interest" description="Disordered" evidence="1">
    <location>
        <begin position="122"/>
        <end position="238"/>
    </location>
</feature>
<accession>A0A3N4HQV4</accession>
<dbReference type="Proteomes" id="UP000275078">
    <property type="component" value="Unassembled WGS sequence"/>
</dbReference>
<proteinExistence type="predicted"/>
<evidence type="ECO:0000256" key="1">
    <source>
        <dbReference type="SAM" id="MobiDB-lite"/>
    </source>
</evidence>
<reference evidence="2 3" key="1">
    <citation type="journal article" date="2018" name="Nat. Ecol. Evol.">
        <title>Pezizomycetes genomes reveal the molecular basis of ectomycorrhizal truffle lifestyle.</title>
        <authorList>
            <person name="Murat C."/>
            <person name="Payen T."/>
            <person name="Noel B."/>
            <person name="Kuo A."/>
            <person name="Morin E."/>
            <person name="Chen J."/>
            <person name="Kohler A."/>
            <person name="Krizsan K."/>
            <person name="Balestrini R."/>
            <person name="Da Silva C."/>
            <person name="Montanini B."/>
            <person name="Hainaut M."/>
            <person name="Levati E."/>
            <person name="Barry K.W."/>
            <person name="Belfiori B."/>
            <person name="Cichocki N."/>
            <person name="Clum A."/>
            <person name="Dockter R.B."/>
            <person name="Fauchery L."/>
            <person name="Guy J."/>
            <person name="Iotti M."/>
            <person name="Le Tacon F."/>
            <person name="Lindquist E.A."/>
            <person name="Lipzen A."/>
            <person name="Malagnac F."/>
            <person name="Mello A."/>
            <person name="Molinier V."/>
            <person name="Miyauchi S."/>
            <person name="Poulain J."/>
            <person name="Riccioni C."/>
            <person name="Rubini A."/>
            <person name="Sitrit Y."/>
            <person name="Splivallo R."/>
            <person name="Traeger S."/>
            <person name="Wang M."/>
            <person name="Zifcakova L."/>
            <person name="Wipf D."/>
            <person name="Zambonelli A."/>
            <person name="Paolocci F."/>
            <person name="Nowrousian M."/>
            <person name="Ottonello S."/>
            <person name="Baldrian P."/>
            <person name="Spatafora J.W."/>
            <person name="Henrissat B."/>
            <person name="Nagy L.G."/>
            <person name="Aury J.M."/>
            <person name="Wincker P."/>
            <person name="Grigoriev I.V."/>
            <person name="Bonfante P."/>
            <person name="Martin F.M."/>
        </authorList>
    </citation>
    <scope>NUCLEOTIDE SEQUENCE [LARGE SCALE GENOMIC DNA]</scope>
    <source>
        <strain evidence="2 3">RN42</strain>
    </source>
</reference>
<evidence type="ECO:0000313" key="2">
    <source>
        <dbReference type="EMBL" id="RPA74868.1"/>
    </source>
</evidence>
<dbReference type="AlphaFoldDB" id="A0A3N4HQV4"/>
<feature type="compositionally biased region" description="Basic and acidic residues" evidence="1">
    <location>
        <begin position="135"/>
        <end position="154"/>
    </location>
</feature>
<dbReference type="EMBL" id="ML119778">
    <property type="protein sequence ID" value="RPA74868.1"/>
    <property type="molecule type" value="Genomic_DNA"/>
</dbReference>
<feature type="compositionally biased region" description="Basic and acidic residues" evidence="1">
    <location>
        <begin position="176"/>
        <end position="238"/>
    </location>
</feature>
<name>A0A3N4HQV4_ASCIM</name>
<keyword evidence="3" id="KW-1185">Reference proteome</keyword>
<evidence type="ECO:0000313" key="3">
    <source>
        <dbReference type="Proteomes" id="UP000275078"/>
    </source>
</evidence>
<organism evidence="2 3">
    <name type="scientific">Ascobolus immersus RN42</name>
    <dbReference type="NCBI Taxonomy" id="1160509"/>
    <lineage>
        <taxon>Eukaryota</taxon>
        <taxon>Fungi</taxon>
        <taxon>Dikarya</taxon>
        <taxon>Ascomycota</taxon>
        <taxon>Pezizomycotina</taxon>
        <taxon>Pezizomycetes</taxon>
        <taxon>Pezizales</taxon>
        <taxon>Ascobolaceae</taxon>
        <taxon>Ascobolus</taxon>
    </lineage>
</organism>
<sequence length="238" mass="26520">MLQRTVTFCSDADAIIEVDSNLSSQSPKSLHNHHLHPTTTRYSTTTSSFAALVTSTINSTPYPTLPSRRKIPKLKVWATIALLGKRIGKAFSEREHEFDLARQQLRRIEGLFDAEGGSFQDLRDLLHEGPPGQGKVERKGTAEEETKKKDETLKRSGSGKGRNVLQRKSSAKRRKDAASSEGLERKPSLKGKGKEKEVLSPPEAFRETPTDSRRSSRAGPRLEPRMEPKPEVRVEPGL</sequence>